<dbReference type="InterPro" id="IPR011108">
    <property type="entry name" value="RMMBL"/>
</dbReference>
<dbReference type="InterPro" id="IPR036866">
    <property type="entry name" value="RibonucZ/Hydroxyglut_hydro"/>
</dbReference>
<dbReference type="Gene3D" id="3.60.15.10">
    <property type="entry name" value="Ribonuclease Z/Hydroxyacylglutathione hydrolase-like"/>
    <property type="match status" value="1"/>
</dbReference>
<dbReference type="PANTHER" id="PTHR11203:SF37">
    <property type="entry name" value="INTEGRATOR COMPLEX SUBUNIT 11"/>
    <property type="match status" value="1"/>
</dbReference>
<evidence type="ECO:0000259" key="3">
    <source>
        <dbReference type="SMART" id="SM01027"/>
    </source>
</evidence>
<dbReference type="AlphaFoldDB" id="A0A2A4AYZ4"/>
<dbReference type="SMART" id="SM00849">
    <property type="entry name" value="Lactamase_B"/>
    <property type="match status" value="1"/>
</dbReference>
<dbReference type="Proteomes" id="UP000218366">
    <property type="component" value="Unassembled WGS sequence"/>
</dbReference>
<feature type="domain" description="Metallo-beta-lactamase" evidence="2">
    <location>
        <begin position="15"/>
        <end position="237"/>
    </location>
</feature>
<dbReference type="Pfam" id="PF10996">
    <property type="entry name" value="Beta-Casp"/>
    <property type="match status" value="1"/>
</dbReference>
<dbReference type="SUPFAM" id="SSF56281">
    <property type="entry name" value="Metallo-hydrolase/oxidoreductase"/>
    <property type="match status" value="1"/>
</dbReference>
<accession>A0A2A4AYZ4</accession>
<dbReference type="SMART" id="SM01027">
    <property type="entry name" value="Beta-Casp"/>
    <property type="match status" value="1"/>
</dbReference>
<dbReference type="OrthoDB" id="9803916at2"/>
<evidence type="ECO:0000313" key="5">
    <source>
        <dbReference type="Proteomes" id="UP000218366"/>
    </source>
</evidence>
<name>A0A2A4AYZ4_9SPHN</name>
<dbReference type="RefSeq" id="WP_096343541.1">
    <property type="nucleotide sequence ID" value="NZ_NWMW01000002.1"/>
</dbReference>
<evidence type="ECO:0000256" key="1">
    <source>
        <dbReference type="ARBA" id="ARBA00022801"/>
    </source>
</evidence>
<protein>
    <submittedName>
        <fullName evidence="4">MBL fold metallo-hydrolase</fullName>
    </submittedName>
</protein>
<dbReference type="Pfam" id="PF00753">
    <property type="entry name" value="Lactamase_B"/>
    <property type="match status" value="1"/>
</dbReference>
<comment type="caution">
    <text evidence="4">The sequence shown here is derived from an EMBL/GenBank/DDBJ whole genome shotgun (WGS) entry which is preliminary data.</text>
</comment>
<feature type="domain" description="Beta-Casp" evidence="3">
    <location>
        <begin position="253"/>
        <end position="368"/>
    </location>
</feature>
<gene>
    <name evidence="4" type="ORF">COC42_11895</name>
</gene>
<dbReference type="InterPro" id="IPR001279">
    <property type="entry name" value="Metallo-B-lactamas"/>
</dbReference>
<dbReference type="InterPro" id="IPR050698">
    <property type="entry name" value="MBL"/>
</dbReference>
<sequence>MSLELIFHGAAGTVTGSCMELRGSPHHVLIDCGLFQGSRSPEALNFEALPFDPRDLDLVVLTHAHLDHTGRLPLLAREGLRAPVICLPPNRQLLGPLLTDAAKIQAADADRRNERPDRVGTTPFDPLYDLKDVENLIAQLKTVREGKLSEPVPGIGVRLWDAHHILGAASVEIQLDGQKLLFSGDIGDGATHGSDPAAPPGGCDHVICESTYGDRDRVIPSAEERRAMLAKLVQAALERGGNLVIPAFALERTQLLIEDLVALFDSGALKPVPVFVDAPLADKITRAYRRFDIPRHGPSPFDHPKVHFARSVDESRMLNHISGAVILAGSGMCTGGRIRYHLLRNLPRGDSTVLFVGYQARGTLGAVLEDGAQQVRLSGHDVPARARIEKLEGYSGHADRAGLLRWIAARGPIAGNLFLDHGEPPALAQLARDSALLTGIGQPVVPALGQSYILEPQAVAKPAQPARTDAEKLVEGKDWHSRHAALRAMLEARLAALPSDQAHDAALATLERAVETLGG</sequence>
<proteinExistence type="predicted"/>
<dbReference type="InterPro" id="IPR022712">
    <property type="entry name" value="Beta_Casp"/>
</dbReference>
<evidence type="ECO:0000313" key="4">
    <source>
        <dbReference type="EMBL" id="PCD02163.1"/>
    </source>
</evidence>
<dbReference type="Gene3D" id="3.40.50.10890">
    <property type="match status" value="1"/>
</dbReference>
<reference evidence="4 5" key="1">
    <citation type="submission" date="2017-09" db="EMBL/GenBank/DDBJ databases">
        <title>Sphingomonas spermidinifaciens 9NM-10, whole genome shotgun sequence.</title>
        <authorList>
            <person name="Feng G."/>
            <person name="Zhu H."/>
        </authorList>
    </citation>
    <scope>NUCLEOTIDE SEQUENCE [LARGE SCALE GENOMIC DNA]</scope>
    <source>
        <strain evidence="4 5">9NM-10</strain>
    </source>
</reference>
<dbReference type="GO" id="GO:0004521">
    <property type="term" value="F:RNA endonuclease activity"/>
    <property type="evidence" value="ECO:0007669"/>
    <property type="project" value="TreeGrafter"/>
</dbReference>
<keyword evidence="5" id="KW-1185">Reference proteome</keyword>
<dbReference type="EMBL" id="NWMW01000002">
    <property type="protein sequence ID" value="PCD02163.1"/>
    <property type="molecule type" value="Genomic_DNA"/>
</dbReference>
<dbReference type="CDD" id="cd16295">
    <property type="entry name" value="TTHA0252-CPSF-like_MBL-fold"/>
    <property type="match status" value="1"/>
</dbReference>
<organism evidence="4 5">
    <name type="scientific">Sphingomonas spermidinifaciens</name>
    <dbReference type="NCBI Taxonomy" id="1141889"/>
    <lineage>
        <taxon>Bacteria</taxon>
        <taxon>Pseudomonadati</taxon>
        <taxon>Pseudomonadota</taxon>
        <taxon>Alphaproteobacteria</taxon>
        <taxon>Sphingomonadales</taxon>
        <taxon>Sphingomonadaceae</taxon>
        <taxon>Sphingomonas</taxon>
    </lineage>
</organism>
<keyword evidence="1 4" id="KW-0378">Hydrolase</keyword>
<dbReference type="Pfam" id="PF07521">
    <property type="entry name" value="RMMBL"/>
    <property type="match status" value="1"/>
</dbReference>
<dbReference type="PANTHER" id="PTHR11203">
    <property type="entry name" value="CLEAVAGE AND POLYADENYLATION SPECIFICITY FACTOR FAMILY MEMBER"/>
    <property type="match status" value="1"/>
</dbReference>
<dbReference type="GO" id="GO:0016787">
    <property type="term" value="F:hydrolase activity"/>
    <property type="evidence" value="ECO:0007669"/>
    <property type="project" value="UniProtKB-KW"/>
</dbReference>
<evidence type="ECO:0000259" key="2">
    <source>
        <dbReference type="SMART" id="SM00849"/>
    </source>
</evidence>